<dbReference type="PATRIC" id="fig|1423727.3.peg.544"/>
<sequence length="84" mass="10021">MKKKTMKQMLKAKKQTFEYFYITFTDGTTFELPVDVTEDNMKNHDTLLQQLRDKRGSLTAADGREYNFRDVVRYEFQATKRQAN</sequence>
<dbReference type="RefSeq" id="WP_057893841.1">
    <property type="nucleotide sequence ID" value="NZ_AYZQ01000001.1"/>
</dbReference>
<dbReference type="Proteomes" id="UP000051672">
    <property type="component" value="Unassembled WGS sequence"/>
</dbReference>
<proteinExistence type="predicted"/>
<dbReference type="EMBL" id="AYZQ01000001">
    <property type="protein sequence ID" value="KRM72830.1"/>
    <property type="molecule type" value="Genomic_DNA"/>
</dbReference>
<evidence type="ECO:0000313" key="1">
    <source>
        <dbReference type="EMBL" id="KRM72830.1"/>
    </source>
</evidence>
<name>A0A0R2AZY6_9LACO</name>
<evidence type="ECO:0008006" key="3">
    <source>
        <dbReference type="Google" id="ProtNLM"/>
    </source>
</evidence>
<organism evidence="1 2">
    <name type="scientific">Lacticaseibacillus brantae DSM 23927</name>
    <dbReference type="NCBI Taxonomy" id="1423727"/>
    <lineage>
        <taxon>Bacteria</taxon>
        <taxon>Bacillati</taxon>
        <taxon>Bacillota</taxon>
        <taxon>Bacilli</taxon>
        <taxon>Lactobacillales</taxon>
        <taxon>Lactobacillaceae</taxon>
        <taxon>Lacticaseibacillus</taxon>
    </lineage>
</organism>
<accession>A0A0R2AZY6</accession>
<comment type="caution">
    <text evidence="1">The sequence shown here is derived from an EMBL/GenBank/DDBJ whole genome shotgun (WGS) entry which is preliminary data.</text>
</comment>
<reference evidence="1 2" key="1">
    <citation type="journal article" date="2015" name="Genome Announc.">
        <title>Expanding the biotechnology potential of lactobacilli through comparative genomics of 213 strains and associated genera.</title>
        <authorList>
            <person name="Sun Z."/>
            <person name="Harris H.M."/>
            <person name="McCann A."/>
            <person name="Guo C."/>
            <person name="Argimon S."/>
            <person name="Zhang W."/>
            <person name="Yang X."/>
            <person name="Jeffery I.B."/>
            <person name="Cooney J.C."/>
            <person name="Kagawa T.F."/>
            <person name="Liu W."/>
            <person name="Song Y."/>
            <person name="Salvetti E."/>
            <person name="Wrobel A."/>
            <person name="Rasinkangas P."/>
            <person name="Parkhill J."/>
            <person name="Rea M.C."/>
            <person name="O'Sullivan O."/>
            <person name="Ritari J."/>
            <person name="Douillard F.P."/>
            <person name="Paul Ross R."/>
            <person name="Yang R."/>
            <person name="Briner A.E."/>
            <person name="Felis G.E."/>
            <person name="de Vos W.M."/>
            <person name="Barrangou R."/>
            <person name="Klaenhammer T.R."/>
            <person name="Caufield P.W."/>
            <person name="Cui Y."/>
            <person name="Zhang H."/>
            <person name="O'Toole P.W."/>
        </authorList>
    </citation>
    <scope>NUCLEOTIDE SEQUENCE [LARGE SCALE GENOMIC DNA]</scope>
    <source>
        <strain evidence="1 2">DSM 23927</strain>
    </source>
</reference>
<evidence type="ECO:0000313" key="2">
    <source>
        <dbReference type="Proteomes" id="UP000051672"/>
    </source>
</evidence>
<keyword evidence="2" id="KW-1185">Reference proteome</keyword>
<dbReference type="OrthoDB" id="2300683at2"/>
<dbReference type="AlphaFoldDB" id="A0A0R2AZY6"/>
<gene>
    <name evidence="1" type="ORF">FC34_GL000541</name>
</gene>
<protein>
    <recommendedName>
        <fullName evidence="3">DUF2922 domain-containing protein</fullName>
    </recommendedName>
</protein>